<dbReference type="EMBL" id="JADGMS010000015">
    <property type="protein sequence ID" value="KAF9667727.1"/>
    <property type="molecule type" value="Genomic_DNA"/>
</dbReference>
<keyword evidence="3" id="KW-1185">Reference proteome</keyword>
<dbReference type="Proteomes" id="UP000657918">
    <property type="component" value="Unassembled WGS sequence"/>
</dbReference>
<organism evidence="2 3">
    <name type="scientific">Salix dunnii</name>
    <dbReference type="NCBI Taxonomy" id="1413687"/>
    <lineage>
        <taxon>Eukaryota</taxon>
        <taxon>Viridiplantae</taxon>
        <taxon>Streptophyta</taxon>
        <taxon>Embryophyta</taxon>
        <taxon>Tracheophyta</taxon>
        <taxon>Spermatophyta</taxon>
        <taxon>Magnoliopsida</taxon>
        <taxon>eudicotyledons</taxon>
        <taxon>Gunneridae</taxon>
        <taxon>Pentapetalae</taxon>
        <taxon>rosids</taxon>
        <taxon>fabids</taxon>
        <taxon>Malpighiales</taxon>
        <taxon>Salicaceae</taxon>
        <taxon>Saliceae</taxon>
        <taxon>Salix</taxon>
    </lineage>
</organism>
<accession>A0A835JAQ9</accession>
<feature type="compositionally biased region" description="Basic and acidic residues" evidence="1">
    <location>
        <begin position="110"/>
        <end position="129"/>
    </location>
</feature>
<dbReference type="PANTHER" id="PTHR47877:SF4">
    <property type="entry name" value="LATE EMBRYOGENESIS ABUNDANT PROTEIN ECP63"/>
    <property type="match status" value="1"/>
</dbReference>
<feature type="compositionally biased region" description="Basic and acidic residues" evidence="1">
    <location>
        <begin position="88"/>
        <end position="100"/>
    </location>
</feature>
<dbReference type="PANTHER" id="PTHR47877">
    <property type="entry name" value="LATE EMBRYOGENESIS ABUNDANT DOMAIN-CONTAINING PROTEIN / LEA DOMAIN-CONTAINING PROTEIN"/>
    <property type="match status" value="1"/>
</dbReference>
<dbReference type="AlphaFoldDB" id="A0A835JAQ9"/>
<protein>
    <submittedName>
        <fullName evidence="2">Uncharacterized protein</fullName>
    </submittedName>
</protein>
<feature type="region of interest" description="Disordered" evidence="1">
    <location>
        <begin position="200"/>
        <end position="234"/>
    </location>
</feature>
<name>A0A835JAQ9_9ROSI</name>
<evidence type="ECO:0000256" key="1">
    <source>
        <dbReference type="SAM" id="MobiDB-lite"/>
    </source>
</evidence>
<evidence type="ECO:0000313" key="3">
    <source>
        <dbReference type="Proteomes" id="UP000657918"/>
    </source>
</evidence>
<comment type="caution">
    <text evidence="2">The sequence shown here is derived from an EMBL/GenBank/DDBJ whole genome shotgun (WGS) entry which is preliminary data.</text>
</comment>
<gene>
    <name evidence="2" type="ORF">SADUNF_Sadunf15G0053600</name>
</gene>
<dbReference type="OrthoDB" id="1907061at2759"/>
<dbReference type="GO" id="GO:0005829">
    <property type="term" value="C:cytosol"/>
    <property type="evidence" value="ECO:0007669"/>
    <property type="project" value="TreeGrafter"/>
</dbReference>
<feature type="region of interest" description="Disordered" evidence="1">
    <location>
        <begin position="88"/>
        <end position="129"/>
    </location>
</feature>
<evidence type="ECO:0000313" key="2">
    <source>
        <dbReference type="EMBL" id="KAF9667727.1"/>
    </source>
</evidence>
<dbReference type="GO" id="GO:0009631">
    <property type="term" value="P:cold acclimation"/>
    <property type="evidence" value="ECO:0007669"/>
    <property type="project" value="TreeGrafter"/>
</dbReference>
<reference evidence="2 3" key="1">
    <citation type="submission" date="2020-10" db="EMBL/GenBank/DDBJ databases">
        <title>Plant Genome Project.</title>
        <authorList>
            <person name="Zhang R.-G."/>
        </authorList>
    </citation>
    <scope>NUCLEOTIDE SEQUENCE [LARGE SCALE GENOMIC DNA]</scope>
    <source>
        <strain evidence="2">FAFU-HL-1</strain>
        <tissue evidence="2">Leaf</tissue>
    </source>
</reference>
<sequence length="338" mass="37895">MNDIQVTATEQSYLHVPCGRTGKRRSRGLRQTASDLRDVNREGECYKEREAKMATDQPQQERPGVIESVLRLVFCLCLGENTDTAEEEARQNKDSVAEKAKGHRNYTTQKAKETADPAAQKEKLVEHKDEHRDYAAKKAKETRNSAVEKTVEYKDYAAEKLRDYTAEKEIEGKDVTVCKLGGLTESAKDATRKAMDFLSGEREEVKEKAAETTEATREKLSETEEGNGSHREQEAETIFDILGFGTIKDTIRGKLARPEDNVEETRATCEHRGTGRKCLNKDTEKVIPPEETAPGAVASILKASNQMTSQTFNDVGRMDDEGVNRLEMECTPKLSKDL</sequence>
<proteinExistence type="predicted"/>